<evidence type="ECO:0000256" key="5">
    <source>
        <dbReference type="ARBA" id="ARBA00022989"/>
    </source>
</evidence>
<evidence type="ECO:0000313" key="11">
    <source>
        <dbReference type="EMBL" id="KAL3270575.1"/>
    </source>
</evidence>
<evidence type="ECO:0000313" key="12">
    <source>
        <dbReference type="Proteomes" id="UP001516400"/>
    </source>
</evidence>
<dbReference type="Gene3D" id="1.10.3430.10">
    <property type="entry name" value="Ammonium transporter AmtB like domains"/>
    <property type="match status" value="1"/>
</dbReference>
<keyword evidence="7" id="KW-0924">Ammonia transport</keyword>
<dbReference type="GO" id="GO:0016020">
    <property type="term" value="C:membrane"/>
    <property type="evidence" value="ECO:0007669"/>
    <property type="project" value="UniProtKB-SubCell"/>
</dbReference>
<comment type="subcellular location">
    <subcellularLocation>
        <location evidence="1">Membrane</location>
        <topology evidence="1">Multi-pass membrane protein</topology>
    </subcellularLocation>
</comment>
<comment type="similarity">
    <text evidence="2">Belongs to the ammonia transporter channel (TC 1.A.11.2) family.</text>
</comment>
<dbReference type="PANTHER" id="PTHR11730:SF6">
    <property type="entry name" value="AMMONIUM TRANSPORTER"/>
    <property type="match status" value="1"/>
</dbReference>
<comment type="caution">
    <text evidence="11">The sequence shown here is derived from an EMBL/GenBank/DDBJ whole genome shotgun (WGS) entry which is preliminary data.</text>
</comment>
<gene>
    <name evidence="11" type="ORF">HHI36_021112</name>
</gene>
<feature type="transmembrane region" description="Helical" evidence="9">
    <location>
        <begin position="57"/>
        <end position="79"/>
    </location>
</feature>
<feature type="transmembrane region" description="Helical" evidence="9">
    <location>
        <begin position="264"/>
        <end position="282"/>
    </location>
</feature>
<evidence type="ECO:0000256" key="9">
    <source>
        <dbReference type="SAM" id="Phobius"/>
    </source>
</evidence>
<keyword evidence="3" id="KW-0813">Transport</keyword>
<evidence type="ECO:0000259" key="10">
    <source>
        <dbReference type="Pfam" id="PF00909"/>
    </source>
</evidence>
<dbReference type="InterPro" id="IPR029020">
    <property type="entry name" value="Ammonium/urea_transptr"/>
</dbReference>
<reference evidence="11 12" key="1">
    <citation type="journal article" date="2021" name="BMC Biol.">
        <title>Horizontally acquired antibacterial genes associated with adaptive radiation of ladybird beetles.</title>
        <authorList>
            <person name="Li H.S."/>
            <person name="Tang X.F."/>
            <person name="Huang Y.H."/>
            <person name="Xu Z.Y."/>
            <person name="Chen M.L."/>
            <person name="Du X.Y."/>
            <person name="Qiu B.Y."/>
            <person name="Chen P.T."/>
            <person name="Zhang W."/>
            <person name="Slipinski A."/>
            <person name="Escalona H.E."/>
            <person name="Waterhouse R.M."/>
            <person name="Zwick A."/>
            <person name="Pang H."/>
        </authorList>
    </citation>
    <scope>NUCLEOTIDE SEQUENCE [LARGE SCALE GENOMIC DNA]</scope>
    <source>
        <strain evidence="11">SYSU2018</strain>
    </source>
</reference>
<feature type="region of interest" description="Disordered" evidence="8">
    <location>
        <begin position="490"/>
        <end position="528"/>
    </location>
</feature>
<name>A0ABD2MWM3_9CUCU</name>
<dbReference type="EMBL" id="JABFTP020000042">
    <property type="protein sequence ID" value="KAL3270575.1"/>
    <property type="molecule type" value="Genomic_DNA"/>
</dbReference>
<feature type="transmembrane region" description="Helical" evidence="9">
    <location>
        <begin position="174"/>
        <end position="195"/>
    </location>
</feature>
<dbReference type="Proteomes" id="UP001516400">
    <property type="component" value="Unassembled WGS sequence"/>
</dbReference>
<keyword evidence="4 9" id="KW-0812">Transmembrane</keyword>
<dbReference type="AlphaFoldDB" id="A0ABD2MWM3"/>
<dbReference type="GO" id="GO:0072488">
    <property type="term" value="P:ammonium transmembrane transport"/>
    <property type="evidence" value="ECO:0007669"/>
    <property type="project" value="UniProtKB-KW"/>
</dbReference>
<feature type="transmembrane region" description="Helical" evidence="9">
    <location>
        <begin position="302"/>
        <end position="333"/>
    </location>
</feature>
<evidence type="ECO:0000256" key="7">
    <source>
        <dbReference type="ARBA" id="ARBA00023177"/>
    </source>
</evidence>
<evidence type="ECO:0000256" key="3">
    <source>
        <dbReference type="ARBA" id="ARBA00022448"/>
    </source>
</evidence>
<keyword evidence="5 9" id="KW-1133">Transmembrane helix</keyword>
<evidence type="ECO:0000256" key="6">
    <source>
        <dbReference type="ARBA" id="ARBA00023136"/>
    </source>
</evidence>
<feature type="transmembrane region" description="Helical" evidence="9">
    <location>
        <begin position="143"/>
        <end position="162"/>
    </location>
</feature>
<proteinExistence type="inferred from homology"/>
<feature type="transmembrane region" description="Helical" evidence="9">
    <location>
        <begin position="233"/>
        <end position="252"/>
    </location>
</feature>
<accession>A0ABD2MWM3</accession>
<sequence>MGYMFSFGKESLGGFVGSTSSFYTGYVDLDEIVYGFSACLVGSAIITTMLSGRVLPVAAAGTSFLYGGLLGPVVMHWIWHEQGWMAKRKAYKIRFSVKDHGGGMVIHLTSGVAALWGSVCLGRRLVKLKDIHESSLSNSSPGTSFIGYIFVIIGFISFSLPTRKYEFERVPDDFIGVVLVNSMMALTSGLLIVLMQCFCFGRISGHWIVSKCLQGCLAGLVAVSSGIDVYDHVVAFLIASVGSVTFYAVTIVSERMFFEDYCNLVPVHMFCGFVGAIFPPLLGNRENLGMSVSLTLRFYHTIWQILCASVVFVWTTAFFLPLFMFLQALGLLANKSEELNHRRSLNVLKNIKNPKSVWRIFAFSDVVPSFEPGSGIRSGASLEKFKAQYESRREFLEAAMARKQKKKTTAVQPPVIPTEEIVEGMGILESERHPAAFDELLEQRLNDSKYMDASQRTQKDAGDFVPPEGSNKQIVQAEVHNVKLEARNIRIKKRMSPSPKRKTTRRRRRVKRLDSGLYFSKPKKKDGR</sequence>
<dbReference type="PANTHER" id="PTHR11730">
    <property type="entry name" value="AMMONIUM TRANSPORTER"/>
    <property type="match status" value="1"/>
</dbReference>
<evidence type="ECO:0000256" key="4">
    <source>
        <dbReference type="ARBA" id="ARBA00022692"/>
    </source>
</evidence>
<feature type="domain" description="Ammonium transporter AmtB-like" evidence="10">
    <location>
        <begin position="1"/>
        <end position="337"/>
    </location>
</feature>
<keyword evidence="12" id="KW-1185">Reference proteome</keyword>
<feature type="transmembrane region" description="Helical" evidence="9">
    <location>
        <begin position="32"/>
        <end position="50"/>
    </location>
</feature>
<dbReference type="Pfam" id="PF00909">
    <property type="entry name" value="Ammonium_transp"/>
    <property type="match status" value="1"/>
</dbReference>
<keyword evidence="6 9" id="KW-0472">Membrane</keyword>
<dbReference type="SUPFAM" id="SSF111352">
    <property type="entry name" value="Ammonium transporter"/>
    <property type="match status" value="1"/>
</dbReference>
<evidence type="ECO:0000256" key="8">
    <source>
        <dbReference type="SAM" id="MobiDB-lite"/>
    </source>
</evidence>
<feature type="transmembrane region" description="Helical" evidence="9">
    <location>
        <begin position="104"/>
        <end position="122"/>
    </location>
</feature>
<protein>
    <recommendedName>
        <fullName evidence="10">Ammonium transporter AmtB-like domain-containing protein</fullName>
    </recommendedName>
</protein>
<organism evidence="11 12">
    <name type="scientific">Cryptolaemus montrouzieri</name>
    <dbReference type="NCBI Taxonomy" id="559131"/>
    <lineage>
        <taxon>Eukaryota</taxon>
        <taxon>Metazoa</taxon>
        <taxon>Ecdysozoa</taxon>
        <taxon>Arthropoda</taxon>
        <taxon>Hexapoda</taxon>
        <taxon>Insecta</taxon>
        <taxon>Pterygota</taxon>
        <taxon>Neoptera</taxon>
        <taxon>Endopterygota</taxon>
        <taxon>Coleoptera</taxon>
        <taxon>Polyphaga</taxon>
        <taxon>Cucujiformia</taxon>
        <taxon>Coccinelloidea</taxon>
        <taxon>Coccinellidae</taxon>
        <taxon>Scymninae</taxon>
        <taxon>Scymnini</taxon>
        <taxon>Cryptolaemus</taxon>
    </lineage>
</organism>
<feature type="compositionally biased region" description="Basic residues" evidence="8">
    <location>
        <begin position="490"/>
        <end position="511"/>
    </location>
</feature>
<dbReference type="InterPro" id="IPR024041">
    <property type="entry name" value="NH4_transpt_AmtB-like_dom"/>
</dbReference>
<evidence type="ECO:0000256" key="1">
    <source>
        <dbReference type="ARBA" id="ARBA00004141"/>
    </source>
</evidence>
<evidence type="ECO:0000256" key="2">
    <source>
        <dbReference type="ARBA" id="ARBA00005887"/>
    </source>
</evidence>